<reference evidence="2 3" key="1">
    <citation type="submission" date="2020-08" db="EMBL/GenBank/DDBJ databases">
        <title>Genomic Encyclopedia of Type Strains, Phase IV (KMG-IV): sequencing the most valuable type-strain genomes for metagenomic binning, comparative biology and taxonomic classification.</title>
        <authorList>
            <person name="Goeker M."/>
        </authorList>
    </citation>
    <scope>NUCLEOTIDE SEQUENCE [LARGE SCALE GENOMIC DNA]</scope>
    <source>
        <strain evidence="2 3">DSM 12027</strain>
    </source>
</reference>
<dbReference type="EMBL" id="JACHEW010000003">
    <property type="protein sequence ID" value="MBB6015595.1"/>
    <property type="molecule type" value="Genomic_DNA"/>
</dbReference>
<sequence>MKSRRILPFVLLSSALLLGACGTTNGTPPDEKPTDSVLGTGPSTLSVDLVRSNRGVAVEGSTAYLYKAGDRKTVVGKATTNAQGYAEFAKIPEGSYDLVFVKTGWAGSAFNGAVAKGTINTHLKIAQFESADPKATTDVPQLKLETPTGLTAEGEVEDWKALAAGAAFDNVVNVRAYTVKNSDTPRVMRYYLFSLVTIDENGTWADARAGLTELDPGYVKPGKGTDGQDSDLVTLNATGLKGDVYLQVVGLDFNYNRVAYLVPISINRTAATGPVTAPGKVSAVSYTLSERIDYIYSVPKPDAPTSGTNLWVTTSWDAPADLTGYTGFRVLRADSEAGPYKQVAFAGSAQCAAPAKEATTRRCTVSDNTATLQTSHDYFYKVAAVGSNDMTSDVARTYTLPEFRPKLVFPAKDSHDVALTPTYTMKLNAFSTGATGAHLELRVADTFTGENYAYVGKRLIVRQGFDAAQKPEYQILSNLAGNNLYYVFRDSWATDSDPETVNDTVTYDASSDVLGVPHQFEAELLGGAVTPLQTNRRYSWYINKGFAYRLADPSQPASTTNPTVAYSVYSDPDVGNYIVPGGIRQQYTEISDFTTQK</sequence>
<organism evidence="2 3">
    <name type="scientific">Deinococcus radiopugnans ATCC 19172</name>
    <dbReference type="NCBI Taxonomy" id="585398"/>
    <lineage>
        <taxon>Bacteria</taxon>
        <taxon>Thermotogati</taxon>
        <taxon>Deinococcota</taxon>
        <taxon>Deinococci</taxon>
        <taxon>Deinococcales</taxon>
        <taxon>Deinococcaceae</taxon>
        <taxon>Deinococcus</taxon>
    </lineage>
</organism>
<dbReference type="Gene3D" id="2.60.40.10">
    <property type="entry name" value="Immunoglobulins"/>
    <property type="match status" value="2"/>
</dbReference>
<dbReference type="RefSeq" id="WP_249038929.1">
    <property type="nucleotide sequence ID" value="NZ_JACHEW010000003.1"/>
</dbReference>
<gene>
    <name evidence="2" type="ORF">HNQ04_000824</name>
</gene>
<dbReference type="Proteomes" id="UP000629870">
    <property type="component" value="Unassembled WGS sequence"/>
</dbReference>
<dbReference type="SUPFAM" id="SSF49478">
    <property type="entry name" value="Cna protein B-type domain"/>
    <property type="match status" value="1"/>
</dbReference>
<feature type="chain" id="PRO_5047054473" description="Carboxypeptidase regulatory-like domain-containing protein" evidence="1">
    <location>
        <begin position="27"/>
        <end position="597"/>
    </location>
</feature>
<evidence type="ECO:0000256" key="1">
    <source>
        <dbReference type="SAM" id="SignalP"/>
    </source>
</evidence>
<name>A0ABR6NQU7_9DEIO</name>
<evidence type="ECO:0000313" key="2">
    <source>
        <dbReference type="EMBL" id="MBB6015595.1"/>
    </source>
</evidence>
<evidence type="ECO:0008006" key="4">
    <source>
        <dbReference type="Google" id="ProtNLM"/>
    </source>
</evidence>
<keyword evidence="1" id="KW-0732">Signal</keyword>
<keyword evidence="3" id="KW-1185">Reference proteome</keyword>
<accession>A0ABR6NQU7</accession>
<comment type="caution">
    <text evidence="2">The sequence shown here is derived from an EMBL/GenBank/DDBJ whole genome shotgun (WGS) entry which is preliminary data.</text>
</comment>
<protein>
    <recommendedName>
        <fullName evidence="4">Carboxypeptidase regulatory-like domain-containing protein</fullName>
    </recommendedName>
</protein>
<evidence type="ECO:0000313" key="3">
    <source>
        <dbReference type="Proteomes" id="UP000629870"/>
    </source>
</evidence>
<proteinExistence type="predicted"/>
<feature type="signal peptide" evidence="1">
    <location>
        <begin position="1"/>
        <end position="26"/>
    </location>
</feature>
<dbReference type="PROSITE" id="PS51257">
    <property type="entry name" value="PROKAR_LIPOPROTEIN"/>
    <property type="match status" value="1"/>
</dbReference>
<dbReference type="InterPro" id="IPR013783">
    <property type="entry name" value="Ig-like_fold"/>
</dbReference>